<evidence type="ECO:0000313" key="6">
    <source>
        <dbReference type="EMBL" id="KAJ7210009.1"/>
    </source>
</evidence>
<dbReference type="SUPFAM" id="SSF56801">
    <property type="entry name" value="Acetyl-CoA synthetase-like"/>
    <property type="match status" value="1"/>
</dbReference>
<dbReference type="PROSITE" id="PS00455">
    <property type="entry name" value="AMP_BINDING"/>
    <property type="match status" value="1"/>
</dbReference>
<accession>A0AAD6VE27</accession>
<dbReference type="SUPFAM" id="SSF47336">
    <property type="entry name" value="ACP-like"/>
    <property type="match status" value="1"/>
</dbReference>
<feature type="domain" description="Carrier" evidence="4">
    <location>
        <begin position="590"/>
        <end position="641"/>
    </location>
</feature>
<sequence>MAHALATPPLDGSLLLHRIPDFHLLHNPDHVMYTWKDAQTEEIHTLTHLEFCRAVHRAAKAVNHLDRTQPVGVLALCDTILYHALFLGLMKAGYTPYLMSPRNSPTATVKLLTDVGSCQVFTTPFTLAPLLNEVEQIFHNSGRTLKVVEIPRTDSVFPKLGKETFADHFKPFEPMRDAELSSVAFYLHSSGSTGLPKTIPQTQESILNWCAFQCITDHRLHRPRFRIGATILPSFHTLGIYFQLLSPLTALCVINIAPPICPSPQSLPFTASPSNALGHAKATGCNSICAIPAILEMWAKDADAVTFLKTLRIVWFSGGTLLAAIGNTLTKSGVMLGSVYGATEFGAPAHTVPLVRDISDGDWMYIRFDSRAAIRWVPHGAKLSEAVLLPTEKHKPMVSNVPDGGGYATGDLFERHPSKDLWKVVGRTDDVIVLSSGEKVVPGPAEDIIMSSPLVSICMLIGRERHQVGLIVQPTRPLASDDKSSASEFIHTIRDVIEQANHFNPAFARIFPHMVMVTTTEKPLIRNAKGSLHRKTSLFAFEADIEALYNAGESSPAINNTSHLRPALNRPEISEWLRHQVEELSFMKILPKKDLFEQGLDSVTAAALRHRIISQLRPPATIPIPLDWIYQNPSIDAMSAVLCSSPTAPRPVSIQSMIDKYSSRITPSTRAEPTSTTCNVVLLTGSTGALGSQLLARLIVRTDVDTIYCLNRPGTGGEGLLERHQKTFRTFGIDVTLLQSPKVHLISTNLTDSSLGLAPETIHALRTSAFIIIHNAWRLDFNLTLASFEPMINSTVNLINFGSGCPRFGGFFFMSSVSSAQGWTSKDPVPESVIRDPDVGNGHGYGEGKYVVERLLDLSDINSVSFRISQISGGMPGGAWPTTEWFPILVKSSIAMKKFPMFPATQTLSWVPSDAVACVVLDVAFKSADKKHSVVNVVHPKPVEWDNIANWVVDAIGDPELIKVDSRRWVDELHTVNSAGVVMSDKLPALKLISFFEALTHTDIENNSSGFSVSNTGLLRLSAIGSADVRAWLDYWRSCGFL</sequence>
<proteinExistence type="predicted"/>
<dbReference type="InterPro" id="IPR009081">
    <property type="entry name" value="PP-bd_ACP"/>
</dbReference>
<dbReference type="PANTHER" id="PTHR43439">
    <property type="entry name" value="PHENYLACETATE-COENZYME A LIGASE"/>
    <property type="match status" value="1"/>
</dbReference>
<dbReference type="PANTHER" id="PTHR43439:SF2">
    <property type="entry name" value="ENZYME, PUTATIVE (JCVI)-RELATED"/>
    <property type="match status" value="1"/>
</dbReference>
<evidence type="ECO:0000259" key="3">
    <source>
        <dbReference type="Pfam" id="PF00501"/>
    </source>
</evidence>
<comment type="caution">
    <text evidence="6">The sequence shown here is derived from an EMBL/GenBank/DDBJ whole genome shotgun (WGS) entry which is preliminary data.</text>
</comment>
<dbReference type="EMBL" id="JARJCW010000029">
    <property type="protein sequence ID" value="KAJ7210009.1"/>
    <property type="molecule type" value="Genomic_DNA"/>
</dbReference>
<dbReference type="InterPro" id="IPR051414">
    <property type="entry name" value="Adenylate-forming_Reductase"/>
</dbReference>
<dbReference type="Pfam" id="PF23562">
    <property type="entry name" value="AMP-binding_C_3"/>
    <property type="match status" value="1"/>
</dbReference>
<dbReference type="InterPro" id="IPR013120">
    <property type="entry name" value="FAR_NAD-bd"/>
</dbReference>
<dbReference type="Gene3D" id="1.10.1200.10">
    <property type="entry name" value="ACP-like"/>
    <property type="match status" value="1"/>
</dbReference>
<dbReference type="Gene3D" id="3.40.50.12780">
    <property type="entry name" value="N-terminal domain of ligase-like"/>
    <property type="match status" value="1"/>
</dbReference>
<organism evidence="6 7">
    <name type="scientific">Mycena pura</name>
    <dbReference type="NCBI Taxonomy" id="153505"/>
    <lineage>
        <taxon>Eukaryota</taxon>
        <taxon>Fungi</taxon>
        <taxon>Dikarya</taxon>
        <taxon>Basidiomycota</taxon>
        <taxon>Agaricomycotina</taxon>
        <taxon>Agaricomycetes</taxon>
        <taxon>Agaricomycetidae</taxon>
        <taxon>Agaricales</taxon>
        <taxon>Marasmiineae</taxon>
        <taxon>Mycenaceae</taxon>
        <taxon>Mycena</taxon>
    </lineage>
</organism>
<dbReference type="Gene3D" id="3.40.50.720">
    <property type="entry name" value="NAD(P)-binding Rossmann-like Domain"/>
    <property type="match status" value="1"/>
</dbReference>
<reference evidence="6" key="1">
    <citation type="submission" date="2023-03" db="EMBL/GenBank/DDBJ databases">
        <title>Massive genome expansion in bonnet fungi (Mycena s.s.) driven by repeated elements and novel gene families across ecological guilds.</title>
        <authorList>
            <consortium name="Lawrence Berkeley National Laboratory"/>
            <person name="Harder C.B."/>
            <person name="Miyauchi S."/>
            <person name="Viragh M."/>
            <person name="Kuo A."/>
            <person name="Thoen E."/>
            <person name="Andreopoulos B."/>
            <person name="Lu D."/>
            <person name="Skrede I."/>
            <person name="Drula E."/>
            <person name="Henrissat B."/>
            <person name="Morin E."/>
            <person name="Kohler A."/>
            <person name="Barry K."/>
            <person name="LaButti K."/>
            <person name="Morin E."/>
            <person name="Salamov A."/>
            <person name="Lipzen A."/>
            <person name="Mereny Z."/>
            <person name="Hegedus B."/>
            <person name="Baldrian P."/>
            <person name="Stursova M."/>
            <person name="Weitz H."/>
            <person name="Taylor A."/>
            <person name="Grigoriev I.V."/>
            <person name="Nagy L.G."/>
            <person name="Martin F."/>
            <person name="Kauserud H."/>
        </authorList>
    </citation>
    <scope>NUCLEOTIDE SEQUENCE</scope>
    <source>
        <strain evidence="6">9144</strain>
    </source>
</reference>
<dbReference type="InterPro" id="IPR036291">
    <property type="entry name" value="NAD(P)-bd_dom_sf"/>
</dbReference>
<evidence type="ECO:0000259" key="5">
    <source>
        <dbReference type="Pfam" id="PF07993"/>
    </source>
</evidence>
<keyword evidence="2" id="KW-0597">Phosphoprotein</keyword>
<dbReference type="Pfam" id="PF00501">
    <property type="entry name" value="AMP-binding"/>
    <property type="match status" value="1"/>
</dbReference>
<dbReference type="Proteomes" id="UP001219525">
    <property type="component" value="Unassembled WGS sequence"/>
</dbReference>
<dbReference type="SUPFAM" id="SSF51735">
    <property type="entry name" value="NAD(P)-binding Rossmann-fold domains"/>
    <property type="match status" value="1"/>
</dbReference>
<evidence type="ECO:0000313" key="7">
    <source>
        <dbReference type="Proteomes" id="UP001219525"/>
    </source>
</evidence>
<evidence type="ECO:0000259" key="4">
    <source>
        <dbReference type="Pfam" id="PF00550"/>
    </source>
</evidence>
<protein>
    <submittedName>
        <fullName evidence="6">Aminoadipate reductase</fullName>
    </submittedName>
</protein>
<keyword evidence="1" id="KW-0596">Phosphopantetheine</keyword>
<name>A0AAD6VE27_9AGAR</name>
<dbReference type="AlphaFoldDB" id="A0AAD6VE27"/>
<dbReference type="InterPro" id="IPR042099">
    <property type="entry name" value="ANL_N_sf"/>
</dbReference>
<evidence type="ECO:0000256" key="1">
    <source>
        <dbReference type="ARBA" id="ARBA00022450"/>
    </source>
</evidence>
<evidence type="ECO:0000256" key="2">
    <source>
        <dbReference type="ARBA" id="ARBA00022553"/>
    </source>
</evidence>
<dbReference type="InterPro" id="IPR020845">
    <property type="entry name" value="AMP-binding_CS"/>
</dbReference>
<dbReference type="Pfam" id="PF07993">
    <property type="entry name" value="NAD_binding_4"/>
    <property type="match status" value="1"/>
</dbReference>
<dbReference type="InterPro" id="IPR036736">
    <property type="entry name" value="ACP-like_sf"/>
</dbReference>
<feature type="domain" description="Thioester reductase (TE)" evidence="5">
    <location>
        <begin position="683"/>
        <end position="917"/>
    </location>
</feature>
<dbReference type="InterPro" id="IPR000873">
    <property type="entry name" value="AMP-dep_synth/lig_dom"/>
</dbReference>
<dbReference type="Pfam" id="PF00550">
    <property type="entry name" value="PP-binding"/>
    <property type="match status" value="1"/>
</dbReference>
<keyword evidence="7" id="KW-1185">Reference proteome</keyword>
<gene>
    <name evidence="6" type="ORF">GGX14DRAFT_451252</name>
</gene>
<feature type="domain" description="AMP-dependent synthetase/ligase" evidence="3">
    <location>
        <begin position="27"/>
        <end position="353"/>
    </location>
</feature>